<evidence type="ECO:0000256" key="2">
    <source>
        <dbReference type="ARBA" id="ARBA00022840"/>
    </source>
</evidence>
<keyword evidence="4" id="KW-0346">Stress response</keyword>
<dbReference type="AlphaFoldDB" id="A0A3L6FP43"/>
<dbReference type="EMBL" id="NCVQ01000003">
    <property type="protein sequence ID" value="PWZ36617.1"/>
    <property type="molecule type" value="Genomic_DNA"/>
</dbReference>
<protein>
    <submittedName>
        <fullName evidence="4">Heat shock protein 14</fullName>
    </submittedName>
</protein>
<keyword evidence="2" id="KW-0067">ATP-binding</keyword>
<dbReference type="InterPro" id="IPR029048">
    <property type="entry name" value="HSP70_C_sf"/>
</dbReference>
<feature type="compositionally biased region" description="Basic and acidic residues" evidence="3">
    <location>
        <begin position="224"/>
        <end position="233"/>
    </location>
</feature>
<dbReference type="Gene3D" id="1.20.1270.10">
    <property type="match status" value="1"/>
</dbReference>
<dbReference type="SUPFAM" id="SSF100934">
    <property type="entry name" value="Heat shock protein 70kD (HSP70), C-terminal subdomain"/>
    <property type="match status" value="1"/>
</dbReference>
<dbReference type="Pfam" id="PF00012">
    <property type="entry name" value="HSP70"/>
    <property type="match status" value="1"/>
</dbReference>
<feature type="compositionally biased region" description="Basic and acidic residues" evidence="3">
    <location>
        <begin position="267"/>
        <end position="285"/>
    </location>
</feature>
<reference evidence="4 5" key="1">
    <citation type="journal article" date="2018" name="Nat. Genet.">
        <title>Extensive intraspecific gene order and gene structural variations between Mo17 and other maize genomes.</title>
        <authorList>
            <person name="Sun S."/>
            <person name="Zhou Y."/>
            <person name="Chen J."/>
            <person name="Shi J."/>
            <person name="Zhao H."/>
            <person name="Zhao H."/>
            <person name="Song W."/>
            <person name="Zhang M."/>
            <person name="Cui Y."/>
            <person name="Dong X."/>
            <person name="Liu H."/>
            <person name="Ma X."/>
            <person name="Jiao Y."/>
            <person name="Wang B."/>
            <person name="Wei X."/>
            <person name="Stein J.C."/>
            <person name="Glaubitz J.C."/>
            <person name="Lu F."/>
            <person name="Yu G."/>
            <person name="Liang C."/>
            <person name="Fengler K."/>
            <person name="Li B."/>
            <person name="Rafalski A."/>
            <person name="Schnable P.S."/>
            <person name="Ware D.H."/>
            <person name="Buckler E.S."/>
            <person name="Lai J."/>
        </authorList>
    </citation>
    <scope>NUCLEOTIDE SEQUENCE [LARGE SCALE GENOMIC DNA]</scope>
    <source>
        <strain evidence="5">cv. Missouri 17</strain>
        <tissue evidence="4">Seedling</tissue>
    </source>
</reference>
<name>A0A3L6FP43_MAIZE</name>
<dbReference type="PANTHER" id="PTHR45639:SF33">
    <property type="entry name" value="HEAT SHOCK 70 KDA PROTEIN 14"/>
    <property type="match status" value="1"/>
</dbReference>
<dbReference type="FunFam" id="1.20.1270.10:FF:000002">
    <property type="entry name" value="Heat shock 70 kDa protein 4"/>
    <property type="match status" value="1"/>
</dbReference>
<evidence type="ECO:0000256" key="1">
    <source>
        <dbReference type="ARBA" id="ARBA00022741"/>
    </source>
</evidence>
<evidence type="ECO:0000313" key="4">
    <source>
        <dbReference type="EMBL" id="PWZ36617.1"/>
    </source>
</evidence>
<gene>
    <name evidence="4" type="primary">HSP70-14_4</name>
    <name evidence="4" type="ORF">Zm00014a_004498</name>
</gene>
<proteinExistence type="predicted"/>
<keyword evidence="1" id="KW-0547">Nucleotide-binding</keyword>
<feature type="compositionally biased region" description="Low complexity" evidence="3">
    <location>
        <begin position="254"/>
        <end position="265"/>
    </location>
</feature>
<dbReference type="Proteomes" id="UP000251960">
    <property type="component" value="Chromosome 2"/>
</dbReference>
<feature type="region of interest" description="Disordered" evidence="3">
    <location>
        <begin position="221"/>
        <end position="287"/>
    </location>
</feature>
<accession>A0A3L6FP43</accession>
<comment type="caution">
    <text evidence="4">The sequence shown here is derived from an EMBL/GenBank/DDBJ whole genome shotgun (WGS) entry which is preliminary data.</text>
</comment>
<evidence type="ECO:0000313" key="5">
    <source>
        <dbReference type="Proteomes" id="UP000251960"/>
    </source>
</evidence>
<evidence type="ECO:0000256" key="3">
    <source>
        <dbReference type="SAM" id="MobiDB-lite"/>
    </source>
</evidence>
<sequence>MHRFLLFHYRPEPSHPPRILASDLISLNQQSAAGPPPPEVILLRCSLGSGLNIHGIVTVDSTMVPEISNSAVELNGVLLNHALVTFRELLLKCAQHYSWYVLRAIYVTKGSKLLPPSFASIFYDSTSSVLDVFFDPSDGSLNVPGLTIGMFKFISKNMKSGGFSGTKRYLGDLGKTVKTASSNALFAAVTEISDSVVRGAETNGLNGMMLEEDVAVPVSSANEAPKDTTKMDTDDAPSDPVSGTDVNVHEPDTTEAAPAAENGAENPEEKSVPMETDAKVEPSERKVKRTSVPVHALVYGALAVADLQKAVEKEYEMALQDRVMEETKEKKNVVEAYVYDMRNKLYDRYNDFVTPEEKEGLIGKLREVEDWLYEDGEDETKGVYISKLEDLKKIGDPIEARYKESTERGSSVDQLVYCINSFREAALSSDQKFGHIDISEKQKVGQSAI</sequence>
<dbReference type="PANTHER" id="PTHR45639">
    <property type="entry name" value="HSC70CB, ISOFORM G-RELATED"/>
    <property type="match status" value="1"/>
</dbReference>
<dbReference type="InterPro" id="IPR013126">
    <property type="entry name" value="Hsp_70_fam"/>
</dbReference>
<dbReference type="GO" id="GO:0140662">
    <property type="term" value="F:ATP-dependent protein folding chaperone"/>
    <property type="evidence" value="ECO:0007669"/>
    <property type="project" value="InterPro"/>
</dbReference>
<dbReference type="GO" id="GO:0005524">
    <property type="term" value="F:ATP binding"/>
    <property type="evidence" value="ECO:0007669"/>
    <property type="project" value="UniProtKB-KW"/>
</dbReference>
<organism evidence="4 5">
    <name type="scientific">Zea mays</name>
    <name type="common">Maize</name>
    <dbReference type="NCBI Taxonomy" id="4577"/>
    <lineage>
        <taxon>Eukaryota</taxon>
        <taxon>Viridiplantae</taxon>
        <taxon>Streptophyta</taxon>
        <taxon>Embryophyta</taxon>
        <taxon>Tracheophyta</taxon>
        <taxon>Spermatophyta</taxon>
        <taxon>Magnoliopsida</taxon>
        <taxon>Liliopsida</taxon>
        <taxon>Poales</taxon>
        <taxon>Poaceae</taxon>
        <taxon>PACMAD clade</taxon>
        <taxon>Panicoideae</taxon>
        <taxon>Andropogonodae</taxon>
        <taxon>Andropogoneae</taxon>
        <taxon>Tripsacinae</taxon>
        <taxon>Zea</taxon>
    </lineage>
</organism>
<dbReference type="ExpressionAtlas" id="A0A3L6FP43">
    <property type="expression patterns" value="baseline"/>
</dbReference>